<dbReference type="InterPro" id="IPR001478">
    <property type="entry name" value="PDZ"/>
</dbReference>
<dbReference type="AlphaFoldDB" id="A0A670K0L2"/>
<dbReference type="PROSITE" id="PS50106">
    <property type="entry name" value="PDZ"/>
    <property type="match status" value="1"/>
</dbReference>
<evidence type="ECO:0000259" key="2">
    <source>
        <dbReference type="PROSITE" id="PS50106"/>
    </source>
</evidence>
<dbReference type="Ensembl" id="ENSPMRT00000031484.1">
    <property type="protein sequence ID" value="ENSPMRP00000029685.1"/>
    <property type="gene ID" value="ENSPMRG00000019191.1"/>
</dbReference>
<evidence type="ECO:0000313" key="3">
    <source>
        <dbReference type="Ensembl" id="ENSPMRP00000029685.1"/>
    </source>
</evidence>
<dbReference type="GO" id="GO:0005911">
    <property type="term" value="C:cell-cell junction"/>
    <property type="evidence" value="ECO:0007669"/>
    <property type="project" value="TreeGrafter"/>
</dbReference>
<feature type="domain" description="PDZ" evidence="2">
    <location>
        <begin position="46"/>
        <end position="127"/>
    </location>
</feature>
<dbReference type="CDD" id="cd06735">
    <property type="entry name" value="PDZ5_MAGI-1_3-like"/>
    <property type="match status" value="1"/>
</dbReference>
<dbReference type="SMART" id="SM00228">
    <property type="entry name" value="PDZ"/>
    <property type="match status" value="1"/>
</dbReference>
<dbReference type="Gene3D" id="2.30.42.10">
    <property type="match status" value="1"/>
</dbReference>
<feature type="compositionally biased region" description="Low complexity" evidence="1">
    <location>
        <begin position="168"/>
        <end position="182"/>
    </location>
</feature>
<reference evidence="3 4" key="1">
    <citation type="journal article" date="2019" name="Proc. Natl. Acad. Sci. U.S.A.">
        <title>Regulatory changes in pterin and carotenoid genes underlie balanced color polymorphisms in the wall lizard.</title>
        <authorList>
            <person name="Andrade P."/>
            <person name="Pinho C."/>
            <person name="Perez I de Lanuza G."/>
            <person name="Afonso S."/>
            <person name="Brejcha J."/>
            <person name="Rubin C.J."/>
            <person name="Wallerman O."/>
            <person name="Pereira P."/>
            <person name="Sabatino S.J."/>
            <person name="Bellati A."/>
            <person name="Pellitteri-Rosa D."/>
            <person name="Bosakova Z."/>
            <person name="Bunikis I."/>
            <person name="Carretero M.A."/>
            <person name="Feiner N."/>
            <person name="Marsik P."/>
            <person name="Pauperio F."/>
            <person name="Salvi D."/>
            <person name="Soler L."/>
            <person name="While G.M."/>
            <person name="Uller T."/>
            <person name="Font E."/>
            <person name="Andersson L."/>
            <person name="Carneiro M."/>
        </authorList>
    </citation>
    <scope>NUCLEOTIDE SEQUENCE</scope>
</reference>
<keyword evidence="4" id="KW-1185">Reference proteome</keyword>
<evidence type="ECO:0000256" key="1">
    <source>
        <dbReference type="SAM" id="MobiDB-lite"/>
    </source>
</evidence>
<sequence>LRSGGETGPDFQLLLWESPLAPCFWSPDTCLCGFSFSALQETGQYSVELLRGPSGFGFSLRGGSEYNMDIYVLALMEGGPAQQCGKIQVCDLVEINGEPTAGMTHAQAVEHIRNGGSRIRLVLKRGNGFVPDYGTSTNLVFSAHPSLPPHPASASWDGSNINGGCPAPSRTSRTTQPSPSLSHSLPGNHPQTTRATRTLQQVEPPLLLPLTSHQHIRTLPWSPCPCFPSITPADLPPPRSQSCVYSAVLHKYRKGAEFWYELHNAAASDSRAEDRRYLFIARGHMCVLSKHTSILQG</sequence>
<reference evidence="3" key="3">
    <citation type="submission" date="2025-09" db="UniProtKB">
        <authorList>
            <consortium name="Ensembl"/>
        </authorList>
    </citation>
    <scope>IDENTIFICATION</scope>
</reference>
<feature type="compositionally biased region" description="Polar residues" evidence="1">
    <location>
        <begin position="183"/>
        <end position="195"/>
    </location>
</feature>
<dbReference type="Pfam" id="PF00595">
    <property type="entry name" value="PDZ"/>
    <property type="match status" value="1"/>
</dbReference>
<feature type="region of interest" description="Disordered" evidence="1">
    <location>
        <begin position="148"/>
        <end position="195"/>
    </location>
</feature>
<dbReference type="InterPro" id="IPR036034">
    <property type="entry name" value="PDZ_sf"/>
</dbReference>
<dbReference type="Proteomes" id="UP000472272">
    <property type="component" value="Chromosome 17"/>
</dbReference>
<dbReference type="PANTHER" id="PTHR10316">
    <property type="entry name" value="MEMBRANE ASSOCIATED GUANYLATE KINASE-RELATED"/>
    <property type="match status" value="1"/>
</dbReference>
<dbReference type="GO" id="GO:0005737">
    <property type="term" value="C:cytoplasm"/>
    <property type="evidence" value="ECO:0007669"/>
    <property type="project" value="TreeGrafter"/>
</dbReference>
<name>A0A670K0L2_PODMU</name>
<dbReference type="GeneTree" id="ENSGT00940000164755"/>
<accession>A0A670K0L2</accession>
<reference evidence="3" key="2">
    <citation type="submission" date="2025-08" db="UniProtKB">
        <authorList>
            <consortium name="Ensembl"/>
        </authorList>
    </citation>
    <scope>IDENTIFICATION</scope>
</reference>
<dbReference type="SUPFAM" id="SSF50156">
    <property type="entry name" value="PDZ domain-like"/>
    <property type="match status" value="1"/>
</dbReference>
<proteinExistence type="predicted"/>
<protein>
    <recommendedName>
        <fullName evidence="2">PDZ domain-containing protein</fullName>
    </recommendedName>
</protein>
<dbReference type="PANTHER" id="PTHR10316:SF41">
    <property type="entry name" value="MAGI FAMILY MEMBER, X-LINKED A-RELATED"/>
    <property type="match status" value="1"/>
</dbReference>
<evidence type="ECO:0000313" key="4">
    <source>
        <dbReference type="Proteomes" id="UP000472272"/>
    </source>
</evidence>
<dbReference type="GO" id="GO:0007165">
    <property type="term" value="P:signal transduction"/>
    <property type="evidence" value="ECO:0007669"/>
    <property type="project" value="TreeGrafter"/>
</dbReference>
<organism evidence="3 4">
    <name type="scientific">Podarcis muralis</name>
    <name type="common">Wall lizard</name>
    <name type="synonym">Lacerta muralis</name>
    <dbReference type="NCBI Taxonomy" id="64176"/>
    <lineage>
        <taxon>Eukaryota</taxon>
        <taxon>Metazoa</taxon>
        <taxon>Chordata</taxon>
        <taxon>Craniata</taxon>
        <taxon>Vertebrata</taxon>
        <taxon>Euteleostomi</taxon>
        <taxon>Lepidosauria</taxon>
        <taxon>Squamata</taxon>
        <taxon>Bifurcata</taxon>
        <taxon>Unidentata</taxon>
        <taxon>Episquamata</taxon>
        <taxon>Laterata</taxon>
        <taxon>Lacertibaenia</taxon>
        <taxon>Lacertidae</taxon>
        <taxon>Podarcis</taxon>
    </lineage>
</organism>